<dbReference type="PANTHER" id="PTHR43248:SF25">
    <property type="entry name" value="AB HYDROLASE-1 DOMAIN-CONTAINING PROTEIN-RELATED"/>
    <property type="match status" value="1"/>
</dbReference>
<evidence type="ECO:0000259" key="5">
    <source>
        <dbReference type="Pfam" id="PF08386"/>
    </source>
</evidence>
<dbReference type="Pfam" id="PF08386">
    <property type="entry name" value="Abhydrolase_4"/>
    <property type="match status" value="1"/>
</dbReference>
<feature type="region of interest" description="Disordered" evidence="3">
    <location>
        <begin position="20"/>
        <end position="86"/>
    </location>
</feature>
<reference evidence="6 7" key="1">
    <citation type="submission" date="2018-11" db="EMBL/GenBank/DDBJ databases">
        <title>Genomes From Bacteria Associated with the Canine Oral Cavity: a Test Case for Automated Genome-Based Taxonomic Assignment.</title>
        <authorList>
            <person name="Coil D.A."/>
            <person name="Jospin G."/>
            <person name="Darling A.E."/>
            <person name="Wallis C."/>
            <person name="Davis I.J."/>
            <person name="Harris S."/>
            <person name="Eisen J.A."/>
            <person name="Holcombe L.J."/>
            <person name="O'Flynn C."/>
        </authorList>
    </citation>
    <scope>NUCLEOTIDE SEQUENCE [LARGE SCALE GENOMIC DNA]</scope>
    <source>
        <strain evidence="6 7">OH2822_COT-296</strain>
    </source>
</reference>
<feature type="signal peptide" evidence="4">
    <location>
        <begin position="1"/>
        <end position="20"/>
    </location>
</feature>
<dbReference type="SUPFAM" id="SSF53474">
    <property type="entry name" value="alpha/beta-Hydrolases"/>
    <property type="match status" value="1"/>
</dbReference>
<evidence type="ECO:0000256" key="2">
    <source>
        <dbReference type="ARBA" id="ARBA00022801"/>
    </source>
</evidence>
<dbReference type="InterPro" id="IPR051601">
    <property type="entry name" value="Serine_prot/Carboxylest_S33"/>
</dbReference>
<feature type="chain" id="PRO_5038677939" evidence="4">
    <location>
        <begin position="21"/>
        <end position="535"/>
    </location>
</feature>
<dbReference type="AlphaFoldDB" id="A0A3P1WRC6"/>
<dbReference type="Proteomes" id="UP000280935">
    <property type="component" value="Unassembled WGS sequence"/>
</dbReference>
<comment type="similarity">
    <text evidence="1">Belongs to the peptidase S33 family.</text>
</comment>
<dbReference type="EMBL" id="RQYT01000021">
    <property type="protein sequence ID" value="RRD49169.1"/>
    <property type="molecule type" value="Genomic_DNA"/>
</dbReference>
<dbReference type="Gene3D" id="3.40.50.1820">
    <property type="entry name" value="alpha/beta hydrolase"/>
    <property type="match status" value="1"/>
</dbReference>
<proteinExistence type="inferred from homology"/>
<comment type="caution">
    <text evidence="6">The sequence shown here is derived from an EMBL/GenBank/DDBJ whole genome shotgun (WGS) entry which is preliminary data.</text>
</comment>
<dbReference type="InterPro" id="IPR013595">
    <property type="entry name" value="Pept_S33_TAP-like_C"/>
</dbReference>
<keyword evidence="2 6" id="KW-0378">Hydrolase</keyword>
<dbReference type="PANTHER" id="PTHR43248">
    <property type="entry name" value="2-SUCCINYL-6-HYDROXY-2,4-CYCLOHEXADIENE-1-CARBOXYLATE SYNTHASE"/>
    <property type="match status" value="1"/>
</dbReference>
<sequence>MSRRLLGILVLGTGILAACSAPPPPEPAPGPSPSPSASAEPLPATPGVPLRPVAEHRAPAVPGFDSPDRRPVSSDDVTGLPAAPGPGLEAYWGQELRWQDCGPAECATVLVPLDWERPGLAALEIAVTRLPATVPLLGPLFLNPGGPGGPARPVVQGMQPGSIPGFDVVGWDPRGTGESTAVRCAPEALSAAYQADGSPDTGEEEALLRQAWQGLAESCREHSGILLDHVSTIDSARDLDLLRHLFGMPRVSFLGISYGSLLGATYAELFPERVGRMVLDGAVDVTGARPLVSLAALEQGLRTFANWCGAEDGCGLGGSGSQVLDRISALLQQLDAAPLAVGSRTLTQSLAVRGIAGSLYWGEQHYPALARDVQQALDGDGAGLLYAADLNVDYDDGWLPAASALLAIACSDRPDQGFRAALDAVAEARPAAPILAASLGTQPMCEFWTAPAKPPLQLRAAGAPPILVLGRTGDPLTPLAAAQELASGLDSGHLVTVDGAGHTSLNRRDPCVENIVARYLTLGIIPERGASCPAR</sequence>
<protein>
    <submittedName>
        <fullName evidence="6">Alpha/beta hydrolase</fullName>
    </submittedName>
</protein>
<dbReference type="InterPro" id="IPR029058">
    <property type="entry name" value="AB_hydrolase_fold"/>
</dbReference>
<accession>A0A3P1WRC6</accession>
<feature type="domain" description="Peptidase S33 tripeptidyl aminopeptidase-like C-terminal" evidence="5">
    <location>
        <begin position="438"/>
        <end position="532"/>
    </location>
</feature>
<feature type="compositionally biased region" description="Pro residues" evidence="3">
    <location>
        <begin position="21"/>
        <end position="34"/>
    </location>
</feature>
<gene>
    <name evidence="6" type="ORF">EII35_09300</name>
</gene>
<evidence type="ECO:0000256" key="1">
    <source>
        <dbReference type="ARBA" id="ARBA00010088"/>
    </source>
</evidence>
<evidence type="ECO:0000313" key="6">
    <source>
        <dbReference type="EMBL" id="RRD49169.1"/>
    </source>
</evidence>
<evidence type="ECO:0000256" key="3">
    <source>
        <dbReference type="SAM" id="MobiDB-lite"/>
    </source>
</evidence>
<organism evidence="6 7">
    <name type="scientific">Arachnia propionica</name>
    <dbReference type="NCBI Taxonomy" id="1750"/>
    <lineage>
        <taxon>Bacteria</taxon>
        <taxon>Bacillati</taxon>
        <taxon>Actinomycetota</taxon>
        <taxon>Actinomycetes</taxon>
        <taxon>Propionibacteriales</taxon>
        <taxon>Propionibacteriaceae</taxon>
        <taxon>Arachnia</taxon>
    </lineage>
</organism>
<evidence type="ECO:0000313" key="7">
    <source>
        <dbReference type="Proteomes" id="UP000280935"/>
    </source>
</evidence>
<dbReference type="GO" id="GO:0016787">
    <property type="term" value="F:hydrolase activity"/>
    <property type="evidence" value="ECO:0007669"/>
    <property type="project" value="UniProtKB-KW"/>
</dbReference>
<dbReference type="PROSITE" id="PS51257">
    <property type="entry name" value="PROKAR_LIPOPROTEIN"/>
    <property type="match status" value="1"/>
</dbReference>
<evidence type="ECO:0000256" key="4">
    <source>
        <dbReference type="SAM" id="SignalP"/>
    </source>
</evidence>
<keyword evidence="4" id="KW-0732">Signal</keyword>
<name>A0A3P1WRC6_9ACTN</name>
<dbReference type="OrthoDB" id="3930934at2"/>
<dbReference type="RefSeq" id="WP_125228196.1">
    <property type="nucleotide sequence ID" value="NZ_RQYT01000021.1"/>
</dbReference>